<keyword evidence="1" id="KW-0812">Transmembrane</keyword>
<geneLocation type="plasmid" evidence="3"/>
<evidence type="ECO:0000313" key="2">
    <source>
        <dbReference type="EMBL" id="AIQ15258.1"/>
    </source>
</evidence>
<dbReference type="KEGG" id="pdu:PDUR_27895"/>
<dbReference type="Proteomes" id="UP000029409">
    <property type="component" value="Plasmid unnamed"/>
</dbReference>
<sequence length="76" mass="8777">MNPTINFPTTFFTDQRLSQMWAYTRYFLAYNQKLVMILVALIVAGMVAVLIVGIGAEARRKDSKDNDDDDVDFDYY</sequence>
<organism evidence="2 3">
    <name type="scientific">Paenibacillus durus</name>
    <name type="common">Paenibacillus azotofixans</name>
    <dbReference type="NCBI Taxonomy" id="44251"/>
    <lineage>
        <taxon>Bacteria</taxon>
        <taxon>Bacillati</taxon>
        <taxon>Bacillota</taxon>
        <taxon>Bacilli</taxon>
        <taxon>Bacillales</taxon>
        <taxon>Paenibacillaceae</taxon>
        <taxon>Paenibacillus</taxon>
    </lineage>
</organism>
<evidence type="ECO:0000256" key="1">
    <source>
        <dbReference type="SAM" id="Phobius"/>
    </source>
</evidence>
<dbReference type="EMBL" id="CP009289">
    <property type="protein sequence ID" value="AIQ15258.1"/>
    <property type="molecule type" value="Genomic_DNA"/>
</dbReference>
<feature type="transmembrane region" description="Helical" evidence="1">
    <location>
        <begin position="34"/>
        <end position="56"/>
    </location>
</feature>
<accession>A0A089HXZ3</accession>
<keyword evidence="1" id="KW-0472">Membrane</keyword>
<reference evidence="2 3" key="1">
    <citation type="submission" date="2014-08" db="EMBL/GenBank/DDBJ databases">
        <title>Comparative genomics of the Paenibacillus odorifer group.</title>
        <authorList>
            <person name="den Bakker H.C."/>
            <person name="Tsai Y.-C."/>
            <person name="Martin N."/>
            <person name="Korlach J."/>
            <person name="Wiedmann M."/>
        </authorList>
    </citation>
    <scope>NUCLEOTIDE SEQUENCE [LARGE SCALE GENOMIC DNA]</scope>
    <source>
        <strain evidence="2 3">DSM 1735</strain>
        <plasmid evidence="3">Plasmid</plasmid>
    </source>
</reference>
<evidence type="ECO:0000313" key="3">
    <source>
        <dbReference type="Proteomes" id="UP000029409"/>
    </source>
</evidence>
<keyword evidence="3" id="KW-1185">Reference proteome</keyword>
<gene>
    <name evidence="2" type="ORF">PDUR_27895</name>
</gene>
<protein>
    <submittedName>
        <fullName evidence="2">Uncharacterized protein</fullName>
    </submittedName>
</protein>
<keyword evidence="2" id="KW-0614">Plasmid</keyword>
<dbReference type="AlphaFoldDB" id="A0A089HXZ3"/>
<name>A0A089HXZ3_PAEDU</name>
<proteinExistence type="predicted"/>
<dbReference type="RefSeq" id="WP_042209789.1">
    <property type="nucleotide sequence ID" value="NZ_CP009289.1"/>
</dbReference>
<keyword evidence="1" id="KW-1133">Transmembrane helix</keyword>